<evidence type="ECO:0000259" key="1">
    <source>
        <dbReference type="Pfam" id="PF03544"/>
    </source>
</evidence>
<dbReference type="EMBL" id="JAIRBB010000001">
    <property type="protein sequence ID" value="MCG2429502.1"/>
    <property type="molecule type" value="Genomic_DNA"/>
</dbReference>
<dbReference type="InterPro" id="IPR037682">
    <property type="entry name" value="TonB_C"/>
</dbReference>
<dbReference type="Proteomes" id="UP001139462">
    <property type="component" value="Unassembled WGS sequence"/>
</dbReference>
<name>A0A9X1R0C0_9FLAO</name>
<dbReference type="RefSeq" id="WP_237606202.1">
    <property type="nucleotide sequence ID" value="NZ_JAIRBB010000001.1"/>
</dbReference>
<keyword evidence="3" id="KW-1185">Reference proteome</keyword>
<organism evidence="2 3">
    <name type="scientific">Aequorivita xiaoshiensis</name>
    <dbReference type="NCBI Taxonomy" id="2874476"/>
    <lineage>
        <taxon>Bacteria</taxon>
        <taxon>Pseudomonadati</taxon>
        <taxon>Bacteroidota</taxon>
        <taxon>Flavobacteriia</taxon>
        <taxon>Flavobacteriales</taxon>
        <taxon>Flavobacteriaceae</taxon>
        <taxon>Aequorivita</taxon>
    </lineage>
</organism>
<comment type="caution">
    <text evidence="2">The sequence shown here is derived from an EMBL/GenBank/DDBJ whole genome shotgun (WGS) entry which is preliminary data.</text>
</comment>
<dbReference type="Pfam" id="PF03544">
    <property type="entry name" value="TonB_C"/>
    <property type="match status" value="1"/>
</dbReference>
<accession>A0A9X1R0C0</accession>
<dbReference type="GO" id="GO:0055085">
    <property type="term" value="P:transmembrane transport"/>
    <property type="evidence" value="ECO:0007669"/>
    <property type="project" value="InterPro"/>
</dbReference>
<dbReference type="Gene3D" id="3.30.1150.10">
    <property type="match status" value="1"/>
</dbReference>
<protein>
    <submittedName>
        <fullName evidence="2">Energy transducer TonB</fullName>
    </submittedName>
</protein>
<sequence>MKKMEALNLPPKIYRTAVQFKIDKYGNVVDVQASADRPEIQVEAERVVSNLPKMIPGEHRGKRVGVLYSLPIIFKIEPPKRPRKN</sequence>
<proteinExistence type="predicted"/>
<dbReference type="SUPFAM" id="SSF74653">
    <property type="entry name" value="TolA/TonB C-terminal domain"/>
    <property type="match status" value="1"/>
</dbReference>
<evidence type="ECO:0000313" key="2">
    <source>
        <dbReference type="EMBL" id="MCG2429502.1"/>
    </source>
</evidence>
<evidence type="ECO:0000313" key="3">
    <source>
        <dbReference type="Proteomes" id="UP001139462"/>
    </source>
</evidence>
<gene>
    <name evidence="2" type="ORF">K8344_00070</name>
</gene>
<reference evidence="2" key="1">
    <citation type="submission" date="2021-09" db="EMBL/GenBank/DDBJ databases">
        <title>Genome of Aequorivita sp. strain F64183.</title>
        <authorList>
            <person name="Wang Y."/>
        </authorList>
    </citation>
    <scope>NUCLEOTIDE SEQUENCE</scope>
    <source>
        <strain evidence="2">F64183</strain>
    </source>
</reference>
<dbReference type="AlphaFoldDB" id="A0A9X1R0C0"/>
<feature type="domain" description="TonB C-terminal" evidence="1">
    <location>
        <begin position="16"/>
        <end position="76"/>
    </location>
</feature>